<gene>
    <name evidence="11" type="ORF">Y10_09030</name>
</gene>
<protein>
    <recommendedName>
        <fullName evidence="13">HD domain-containing protein</fullName>
    </recommendedName>
</protein>
<keyword evidence="12" id="KW-1185">Reference proteome</keyword>
<keyword evidence="3 8" id="KW-0812">Transmembrane</keyword>
<dbReference type="Pfam" id="PF01966">
    <property type="entry name" value="HD"/>
    <property type="match status" value="1"/>
</dbReference>
<evidence type="ECO:0000313" key="11">
    <source>
        <dbReference type="EMBL" id="GLB48535.1"/>
    </source>
</evidence>
<proteinExistence type="predicted"/>
<accession>A0ABQ5MGM1</accession>
<evidence type="ECO:0000256" key="6">
    <source>
        <dbReference type="ARBA" id="ARBA00023118"/>
    </source>
</evidence>
<dbReference type="InterPro" id="IPR003607">
    <property type="entry name" value="HD/PDEase_dom"/>
</dbReference>
<keyword evidence="7 8" id="KW-0472">Membrane</keyword>
<organism evidence="11 12">
    <name type="scientific">Neptunitalea lumnitzerae</name>
    <dbReference type="NCBI Taxonomy" id="2965509"/>
    <lineage>
        <taxon>Bacteria</taxon>
        <taxon>Pseudomonadati</taxon>
        <taxon>Bacteroidota</taxon>
        <taxon>Flavobacteriia</taxon>
        <taxon>Flavobacteriales</taxon>
        <taxon>Flavobacteriaceae</taxon>
        <taxon>Neptunitalea</taxon>
    </lineage>
</organism>
<evidence type="ECO:0000259" key="9">
    <source>
        <dbReference type="Pfam" id="PF01966"/>
    </source>
</evidence>
<keyword evidence="6" id="KW-0051">Antiviral defense</keyword>
<evidence type="ECO:0000256" key="4">
    <source>
        <dbReference type="ARBA" id="ARBA00022741"/>
    </source>
</evidence>
<dbReference type="SUPFAM" id="SSF109604">
    <property type="entry name" value="HD-domain/PDEase-like"/>
    <property type="match status" value="1"/>
</dbReference>
<dbReference type="Pfam" id="PF18967">
    <property type="entry name" value="PycTM"/>
    <property type="match status" value="1"/>
</dbReference>
<evidence type="ECO:0008006" key="13">
    <source>
        <dbReference type="Google" id="ProtNLM"/>
    </source>
</evidence>
<dbReference type="RefSeq" id="WP_281764170.1">
    <property type="nucleotide sequence ID" value="NZ_BRVO01000001.1"/>
</dbReference>
<evidence type="ECO:0000259" key="10">
    <source>
        <dbReference type="Pfam" id="PF18967"/>
    </source>
</evidence>
<name>A0ABQ5MGM1_9FLAO</name>
<evidence type="ECO:0000256" key="5">
    <source>
        <dbReference type="ARBA" id="ARBA00022989"/>
    </source>
</evidence>
<evidence type="ECO:0000256" key="8">
    <source>
        <dbReference type="SAM" id="Phobius"/>
    </source>
</evidence>
<keyword evidence="5 8" id="KW-1133">Transmembrane helix</keyword>
<keyword evidence="4" id="KW-0547">Nucleotide-binding</keyword>
<evidence type="ECO:0000256" key="3">
    <source>
        <dbReference type="ARBA" id="ARBA00022692"/>
    </source>
</evidence>
<feature type="transmembrane region" description="Helical" evidence="8">
    <location>
        <begin position="369"/>
        <end position="392"/>
    </location>
</feature>
<sequence>MNQQLIDNISNYVTDLLTKGLDETFLYHNLRHTHQVVKGTKVLIEKCEINDKERESLVIAAWFHDTGYTVDGGKNHEEESSKIAKAYLTEHNHPEDQVELICSLILATKFGHEPKNLPEMIIRDADTSHFGEESYLETTELLRKELILRDIKKLSIEEWRTVNIKMLSSKHRFYTNCAIDLWQEQKDKNIQSLIKKEKKAKKRAKKEKLKVKYKNESPERGVQTMFRVALKNHMELSAIADSKANILLSVNAIIISLALSSIFPKLDNPYNRYLVIPTGIFLLFSVISMILSVLATRPNVTQGEFSKEDVTNKKVNLLFFGNFHKMKLNDYEWAVGELVKDKDYLYTSLTRDLYYLGLVLHKKYKILRLTYTIFMIGIVISVIAFGVAYNLYGNIRELSDLAN</sequence>
<feature type="transmembrane region" description="Helical" evidence="8">
    <location>
        <begin position="244"/>
        <end position="263"/>
    </location>
</feature>
<dbReference type="CDD" id="cd00077">
    <property type="entry name" value="HDc"/>
    <property type="match status" value="1"/>
</dbReference>
<dbReference type="Gene3D" id="1.10.3210.10">
    <property type="entry name" value="Hypothetical protein af1432"/>
    <property type="match status" value="1"/>
</dbReference>
<dbReference type="InterPro" id="IPR006674">
    <property type="entry name" value="HD_domain"/>
</dbReference>
<evidence type="ECO:0000313" key="12">
    <source>
        <dbReference type="Proteomes" id="UP001143543"/>
    </source>
</evidence>
<comment type="caution">
    <text evidence="11">The sequence shown here is derived from an EMBL/GenBank/DDBJ whole genome shotgun (WGS) entry which is preliminary data.</text>
</comment>
<dbReference type="InterPro" id="IPR043760">
    <property type="entry name" value="PycTM_dom"/>
</dbReference>
<evidence type="ECO:0000256" key="2">
    <source>
        <dbReference type="ARBA" id="ARBA00022475"/>
    </source>
</evidence>
<feature type="domain" description="HD" evidence="9">
    <location>
        <begin position="32"/>
        <end position="128"/>
    </location>
</feature>
<feature type="domain" description="Pycsar effector protein" evidence="10">
    <location>
        <begin position="227"/>
        <end position="385"/>
    </location>
</feature>
<comment type="subcellular location">
    <subcellularLocation>
        <location evidence="1">Cell membrane</location>
    </subcellularLocation>
</comment>
<evidence type="ECO:0000256" key="1">
    <source>
        <dbReference type="ARBA" id="ARBA00004236"/>
    </source>
</evidence>
<reference evidence="11" key="1">
    <citation type="submission" date="2022-07" db="EMBL/GenBank/DDBJ databases">
        <title>Taxonomy of Novel Oxalotrophic and Methylotrophic Bacteria.</title>
        <authorList>
            <person name="Sahin N."/>
            <person name="Tani A."/>
        </authorList>
    </citation>
    <scope>NUCLEOTIDE SEQUENCE</scope>
    <source>
        <strain evidence="11">Y10</strain>
    </source>
</reference>
<evidence type="ECO:0000256" key="7">
    <source>
        <dbReference type="ARBA" id="ARBA00023136"/>
    </source>
</evidence>
<feature type="transmembrane region" description="Helical" evidence="8">
    <location>
        <begin position="275"/>
        <end position="295"/>
    </location>
</feature>
<dbReference type="Proteomes" id="UP001143543">
    <property type="component" value="Unassembled WGS sequence"/>
</dbReference>
<keyword evidence="2" id="KW-1003">Cell membrane</keyword>
<dbReference type="EMBL" id="BRVO01000001">
    <property type="protein sequence ID" value="GLB48535.1"/>
    <property type="molecule type" value="Genomic_DNA"/>
</dbReference>